<dbReference type="EMBL" id="GBSH01000568">
    <property type="protein sequence ID" value="JAG68457.1"/>
    <property type="molecule type" value="Transcribed_RNA"/>
</dbReference>
<dbReference type="Pfam" id="PF00619">
    <property type="entry name" value="CARD"/>
    <property type="match status" value="1"/>
</dbReference>
<dbReference type="InterPro" id="IPR002398">
    <property type="entry name" value="Pept_C14"/>
</dbReference>
<evidence type="ECO:0000259" key="1">
    <source>
        <dbReference type="PROSITE" id="PS50209"/>
    </source>
</evidence>
<sequence>MADKKLGEVRAEFIQRVSKSIISQLLDDLLREGIMVDEEMEGVNVTNKIQDQARILIDNVRKKGPKASRLFIDCLLARDACLAEQLDLQNFPAD</sequence>
<dbReference type="SMART" id="SM00114">
    <property type="entry name" value="CARD"/>
    <property type="match status" value="1"/>
</dbReference>
<dbReference type="SUPFAM" id="SSF47986">
    <property type="entry name" value="DEATH domain"/>
    <property type="match status" value="1"/>
</dbReference>
<dbReference type="GO" id="GO:0050727">
    <property type="term" value="P:regulation of inflammatory response"/>
    <property type="evidence" value="ECO:0007669"/>
    <property type="project" value="TreeGrafter"/>
</dbReference>
<dbReference type="GO" id="GO:0072559">
    <property type="term" value="C:NLRP3 inflammasome complex"/>
    <property type="evidence" value="ECO:0007669"/>
    <property type="project" value="TreeGrafter"/>
</dbReference>
<dbReference type="PANTHER" id="PTHR47901">
    <property type="entry name" value="CASPASE RECRUITMENT DOMAIN-CONTAINING PROTEIN 18"/>
    <property type="match status" value="1"/>
</dbReference>
<dbReference type="GO" id="GO:0006508">
    <property type="term" value="P:proteolysis"/>
    <property type="evidence" value="ECO:0007669"/>
    <property type="project" value="InterPro"/>
</dbReference>
<name>A0A0B8RY89_9SAUR</name>
<dbReference type="PANTHER" id="PTHR47901:SF3">
    <property type="entry name" value="CASPASE-1"/>
    <property type="match status" value="1"/>
</dbReference>
<organism evidence="2">
    <name type="scientific">Philothamnus irregularis</name>
    <name type="common">brown tree snake</name>
    <dbReference type="NCBI Taxonomy" id="1899461"/>
    <lineage>
        <taxon>Eukaryota</taxon>
        <taxon>Metazoa</taxon>
        <taxon>Chordata</taxon>
        <taxon>Craniata</taxon>
        <taxon>Vertebrata</taxon>
        <taxon>Euteleostomi</taxon>
        <taxon>Lepidosauria</taxon>
        <taxon>Squamata</taxon>
        <taxon>Bifurcata</taxon>
        <taxon>Unidentata</taxon>
        <taxon>Episquamata</taxon>
        <taxon>Toxicofera</taxon>
        <taxon>Serpentes</taxon>
        <taxon>Colubroidea</taxon>
        <taxon>Colubridae</taxon>
        <taxon>Colubrinae</taxon>
        <taxon>Philothamnus</taxon>
    </lineage>
</organism>
<reference evidence="2" key="1">
    <citation type="journal article" date="2014" name="BMC Genomics">
        <title>RNA-seq and high-definition mass spectrometry reveal the complex and divergent venoms of two rear-fanged colubrid snakes.</title>
        <authorList>
            <person name="McGivern J.J."/>
            <person name="Wray K.P."/>
            <person name="Margres M.J."/>
            <person name="Couch M.E."/>
            <person name="Mackessy S.P."/>
            <person name="Rokyta D.R."/>
        </authorList>
    </citation>
    <scope>NUCLEOTIDE SEQUENCE</scope>
    <source>
        <tissue evidence="2">Venom gland</tissue>
    </source>
</reference>
<dbReference type="InterPro" id="IPR001315">
    <property type="entry name" value="CARD"/>
</dbReference>
<dbReference type="GO" id="GO:0097169">
    <property type="term" value="C:AIM2 inflammasome complex"/>
    <property type="evidence" value="ECO:0007669"/>
    <property type="project" value="TreeGrafter"/>
</dbReference>
<dbReference type="InterPro" id="IPR011029">
    <property type="entry name" value="DEATH-like_dom_sf"/>
</dbReference>
<feature type="domain" description="CARD" evidence="1">
    <location>
        <begin position="1"/>
        <end position="90"/>
    </location>
</feature>
<evidence type="ECO:0000313" key="2">
    <source>
        <dbReference type="EMBL" id="JAG68457.1"/>
    </source>
</evidence>
<dbReference type="PROSITE" id="PS50209">
    <property type="entry name" value="CARD"/>
    <property type="match status" value="1"/>
</dbReference>
<dbReference type="GO" id="GO:0072557">
    <property type="term" value="C:IPAF inflammasome complex"/>
    <property type="evidence" value="ECO:0007669"/>
    <property type="project" value="TreeGrafter"/>
</dbReference>
<dbReference type="Gene3D" id="1.10.533.10">
    <property type="entry name" value="Death Domain, Fas"/>
    <property type="match status" value="1"/>
</dbReference>
<dbReference type="GO" id="GO:0004197">
    <property type="term" value="F:cysteine-type endopeptidase activity"/>
    <property type="evidence" value="ECO:0007669"/>
    <property type="project" value="InterPro"/>
</dbReference>
<dbReference type="AlphaFoldDB" id="A0A0B8RY89"/>
<dbReference type="GO" id="GO:0042981">
    <property type="term" value="P:regulation of apoptotic process"/>
    <property type="evidence" value="ECO:0007669"/>
    <property type="project" value="InterPro"/>
</dbReference>
<accession>A0A0B8RY89</accession>
<proteinExistence type="predicted"/>
<protein>
    <submittedName>
        <fullName evidence="2">Caspase-1</fullName>
    </submittedName>
</protein>